<reference evidence="1 2" key="1">
    <citation type="journal article" date="2023" name="Arcadia Sci">
        <title>De novo assembly of a long-read Amblyomma americanum tick genome.</title>
        <authorList>
            <person name="Chou S."/>
            <person name="Poskanzer K.E."/>
            <person name="Rollins M."/>
            <person name="Thuy-Boun P.S."/>
        </authorList>
    </citation>
    <scope>NUCLEOTIDE SEQUENCE [LARGE SCALE GENOMIC DNA]</scope>
    <source>
        <strain evidence="1">F_SG_1</strain>
        <tissue evidence="1">Salivary glands</tissue>
    </source>
</reference>
<gene>
    <name evidence="1" type="ORF">V5799_015154</name>
</gene>
<sequence length="167" mass="18736">MATSGEHRTIAPICTFASRKVLSNPNTTHLLKVGDKFHNRKLAETLRKIAGSDKKGRFLESGYEIQAMVKELRELGGVLTLKDFEDFRAQLESPVSVLLSRDEWLFTTPAPTSGAVLAFVVSVLDRFRREGLLADDELSAHRLVEALKFGFARRFQLGDPDSFEIKE</sequence>
<dbReference type="GO" id="GO:0036374">
    <property type="term" value="F:glutathione hydrolase activity"/>
    <property type="evidence" value="ECO:0007669"/>
    <property type="project" value="InterPro"/>
</dbReference>
<dbReference type="AlphaFoldDB" id="A0AAQ4E0Z1"/>
<evidence type="ECO:0000313" key="1">
    <source>
        <dbReference type="EMBL" id="KAK8768381.1"/>
    </source>
</evidence>
<dbReference type="InterPro" id="IPR043138">
    <property type="entry name" value="GGT_lsub"/>
</dbReference>
<dbReference type="EMBL" id="JARKHS020024045">
    <property type="protein sequence ID" value="KAK8768381.1"/>
    <property type="molecule type" value="Genomic_DNA"/>
</dbReference>
<dbReference type="PANTHER" id="PTHR11686:SF9">
    <property type="entry name" value="RE13973P"/>
    <property type="match status" value="1"/>
</dbReference>
<dbReference type="PRINTS" id="PR01210">
    <property type="entry name" value="GGTRANSPTASE"/>
</dbReference>
<dbReference type="Pfam" id="PF01019">
    <property type="entry name" value="G_glu_transpept"/>
    <property type="match status" value="1"/>
</dbReference>
<dbReference type="SUPFAM" id="SSF56235">
    <property type="entry name" value="N-terminal nucleophile aminohydrolases (Ntn hydrolases)"/>
    <property type="match status" value="1"/>
</dbReference>
<dbReference type="Gene3D" id="1.10.246.130">
    <property type="match status" value="1"/>
</dbReference>
<protein>
    <submittedName>
        <fullName evidence="1">Uncharacterized protein</fullName>
    </submittedName>
</protein>
<proteinExistence type="predicted"/>
<dbReference type="GO" id="GO:0005886">
    <property type="term" value="C:plasma membrane"/>
    <property type="evidence" value="ECO:0007669"/>
    <property type="project" value="TreeGrafter"/>
</dbReference>
<dbReference type="Proteomes" id="UP001321473">
    <property type="component" value="Unassembled WGS sequence"/>
</dbReference>
<dbReference type="GO" id="GO:0006751">
    <property type="term" value="P:glutathione catabolic process"/>
    <property type="evidence" value="ECO:0007669"/>
    <property type="project" value="InterPro"/>
</dbReference>
<organism evidence="1 2">
    <name type="scientific">Amblyomma americanum</name>
    <name type="common">Lone star tick</name>
    <dbReference type="NCBI Taxonomy" id="6943"/>
    <lineage>
        <taxon>Eukaryota</taxon>
        <taxon>Metazoa</taxon>
        <taxon>Ecdysozoa</taxon>
        <taxon>Arthropoda</taxon>
        <taxon>Chelicerata</taxon>
        <taxon>Arachnida</taxon>
        <taxon>Acari</taxon>
        <taxon>Parasitiformes</taxon>
        <taxon>Ixodida</taxon>
        <taxon>Ixodoidea</taxon>
        <taxon>Ixodidae</taxon>
        <taxon>Amblyomminae</taxon>
        <taxon>Amblyomma</taxon>
    </lineage>
</organism>
<name>A0AAQ4E0Z1_AMBAM</name>
<keyword evidence="2" id="KW-1185">Reference proteome</keyword>
<dbReference type="InterPro" id="IPR000101">
    <property type="entry name" value="GGT_peptidase"/>
</dbReference>
<feature type="non-terminal residue" evidence="1">
    <location>
        <position position="167"/>
    </location>
</feature>
<dbReference type="InterPro" id="IPR029055">
    <property type="entry name" value="Ntn_hydrolases_N"/>
</dbReference>
<evidence type="ECO:0000313" key="2">
    <source>
        <dbReference type="Proteomes" id="UP001321473"/>
    </source>
</evidence>
<comment type="caution">
    <text evidence="1">The sequence shown here is derived from an EMBL/GenBank/DDBJ whole genome shotgun (WGS) entry which is preliminary data.</text>
</comment>
<dbReference type="PANTHER" id="PTHR11686">
    <property type="entry name" value="GAMMA GLUTAMYL TRANSPEPTIDASE"/>
    <property type="match status" value="1"/>
</dbReference>
<accession>A0AAQ4E0Z1</accession>